<evidence type="ECO:0000256" key="1">
    <source>
        <dbReference type="ARBA" id="ARBA00009013"/>
    </source>
</evidence>
<dbReference type="NCBIfam" id="TIGR00377">
    <property type="entry name" value="ant_ant_sig"/>
    <property type="match status" value="1"/>
</dbReference>
<gene>
    <name evidence="5" type="ORF">AAFH96_29510</name>
</gene>
<evidence type="ECO:0000259" key="4">
    <source>
        <dbReference type="PROSITE" id="PS50801"/>
    </source>
</evidence>
<dbReference type="InterPro" id="IPR036513">
    <property type="entry name" value="STAS_dom_sf"/>
</dbReference>
<dbReference type="PANTHER" id="PTHR33495:SF2">
    <property type="entry name" value="ANTI-SIGMA FACTOR ANTAGONIST TM_1081-RELATED"/>
    <property type="match status" value="1"/>
</dbReference>
<protein>
    <recommendedName>
        <fullName evidence="2">Anti-sigma factor antagonist</fullName>
    </recommendedName>
</protein>
<proteinExistence type="inferred from homology"/>
<dbReference type="RefSeq" id="WP_357541052.1">
    <property type="nucleotide sequence ID" value="NZ_JBCGDC010000129.1"/>
</dbReference>
<dbReference type="Gene3D" id="3.30.750.24">
    <property type="entry name" value="STAS domain"/>
    <property type="match status" value="1"/>
</dbReference>
<dbReference type="Proteomes" id="UP001582793">
    <property type="component" value="Unassembled WGS sequence"/>
</dbReference>
<evidence type="ECO:0000313" key="6">
    <source>
        <dbReference type="Proteomes" id="UP001582793"/>
    </source>
</evidence>
<keyword evidence="6" id="KW-1185">Reference proteome</keyword>
<dbReference type="PROSITE" id="PS50042">
    <property type="entry name" value="CNMP_BINDING_3"/>
    <property type="match status" value="1"/>
</dbReference>
<evidence type="ECO:0000313" key="5">
    <source>
        <dbReference type="EMBL" id="MFB6397206.1"/>
    </source>
</evidence>
<comment type="caution">
    <text evidence="5">The sequence shown here is derived from an EMBL/GenBank/DDBJ whole genome shotgun (WGS) entry which is preliminary data.</text>
</comment>
<dbReference type="Pfam" id="PF01740">
    <property type="entry name" value="STAS"/>
    <property type="match status" value="1"/>
</dbReference>
<feature type="domain" description="Cyclic nucleotide-binding" evidence="3">
    <location>
        <begin position="1"/>
        <end position="41"/>
    </location>
</feature>
<dbReference type="CDD" id="cd07043">
    <property type="entry name" value="STAS_anti-anti-sigma_factors"/>
    <property type="match status" value="1"/>
</dbReference>
<evidence type="ECO:0000259" key="3">
    <source>
        <dbReference type="PROSITE" id="PS50042"/>
    </source>
</evidence>
<evidence type="ECO:0000256" key="2">
    <source>
        <dbReference type="RuleBase" id="RU003749"/>
    </source>
</evidence>
<name>A0ABV5CYX9_9ACTN</name>
<dbReference type="PROSITE" id="PS50801">
    <property type="entry name" value="STAS"/>
    <property type="match status" value="1"/>
</dbReference>
<dbReference type="InterPro" id="IPR003658">
    <property type="entry name" value="Anti-sigma_ant"/>
</dbReference>
<reference evidence="5 6" key="1">
    <citation type="submission" date="2024-04" db="EMBL/GenBank/DDBJ databases">
        <title>Polymorphospora sp. isolated from Baiyangdian Lake in Xiong'an New Area.</title>
        <authorList>
            <person name="Zhang X."/>
            <person name="Liu J."/>
        </authorList>
    </citation>
    <scope>NUCLEOTIDE SEQUENCE [LARGE SCALE GENOMIC DNA]</scope>
    <source>
        <strain evidence="5 6">2-325</strain>
    </source>
</reference>
<dbReference type="InterPro" id="IPR000595">
    <property type="entry name" value="cNMP-bd_dom"/>
</dbReference>
<comment type="similarity">
    <text evidence="1 2">Belongs to the anti-sigma-factor antagonist family.</text>
</comment>
<dbReference type="PANTHER" id="PTHR33495">
    <property type="entry name" value="ANTI-SIGMA FACTOR ANTAGONIST TM_1081-RELATED-RELATED"/>
    <property type="match status" value="1"/>
</dbReference>
<accession>A0ABV5CYX9</accession>
<sequence length="115" mass="12271">MQLLIRQIDSGTQVRFILEGEIDLATVGDVRDTVIATLARSRPESVVLDLASVTFIDSTGIGELVACHKAATVSGARLVLENLSPFVRRQIWATGLLGLFGLPTDSPLGDPDGVR</sequence>
<dbReference type="SUPFAM" id="SSF52091">
    <property type="entry name" value="SpoIIaa-like"/>
    <property type="match status" value="1"/>
</dbReference>
<feature type="domain" description="STAS" evidence="4">
    <location>
        <begin position="18"/>
        <end position="115"/>
    </location>
</feature>
<dbReference type="EMBL" id="JBCGDC010000129">
    <property type="protein sequence ID" value="MFB6397206.1"/>
    <property type="molecule type" value="Genomic_DNA"/>
</dbReference>
<organism evidence="5 6">
    <name type="scientific">Polymorphospora lycopeni</name>
    <dbReference type="NCBI Taxonomy" id="3140240"/>
    <lineage>
        <taxon>Bacteria</taxon>
        <taxon>Bacillati</taxon>
        <taxon>Actinomycetota</taxon>
        <taxon>Actinomycetes</taxon>
        <taxon>Micromonosporales</taxon>
        <taxon>Micromonosporaceae</taxon>
        <taxon>Polymorphospora</taxon>
    </lineage>
</organism>
<dbReference type="InterPro" id="IPR002645">
    <property type="entry name" value="STAS_dom"/>
</dbReference>